<organism evidence="2 3">
    <name type="scientific">Fundidesulfovibrio magnetotacticus</name>
    <dbReference type="NCBI Taxonomy" id="2730080"/>
    <lineage>
        <taxon>Bacteria</taxon>
        <taxon>Pseudomonadati</taxon>
        <taxon>Thermodesulfobacteriota</taxon>
        <taxon>Desulfovibrionia</taxon>
        <taxon>Desulfovibrionales</taxon>
        <taxon>Desulfovibrionaceae</taxon>
        <taxon>Fundidesulfovibrio</taxon>
    </lineage>
</organism>
<feature type="region of interest" description="Disordered" evidence="1">
    <location>
        <begin position="526"/>
        <end position="555"/>
    </location>
</feature>
<feature type="compositionally biased region" description="Low complexity" evidence="1">
    <location>
        <begin position="85"/>
        <end position="112"/>
    </location>
</feature>
<feature type="compositionally biased region" description="Low complexity" evidence="1">
    <location>
        <begin position="156"/>
        <end position="167"/>
    </location>
</feature>
<evidence type="ECO:0000256" key="1">
    <source>
        <dbReference type="SAM" id="MobiDB-lite"/>
    </source>
</evidence>
<protein>
    <submittedName>
        <fullName evidence="2">Uncharacterized protein</fullName>
    </submittedName>
</protein>
<feature type="compositionally biased region" description="Low complexity" evidence="1">
    <location>
        <begin position="526"/>
        <end position="546"/>
    </location>
</feature>
<gene>
    <name evidence="2" type="ORF">NNJEOMEG_00132</name>
</gene>
<feature type="region of interest" description="Disordered" evidence="1">
    <location>
        <begin position="251"/>
        <end position="292"/>
    </location>
</feature>
<feature type="compositionally biased region" description="Low complexity" evidence="1">
    <location>
        <begin position="253"/>
        <end position="267"/>
    </location>
</feature>
<feature type="compositionally biased region" description="Basic residues" evidence="1">
    <location>
        <begin position="119"/>
        <end position="134"/>
    </location>
</feature>
<accession>A0A6V8LQA2</accession>
<dbReference type="Proteomes" id="UP000494245">
    <property type="component" value="Unassembled WGS sequence"/>
</dbReference>
<dbReference type="EMBL" id="BLTE01000001">
    <property type="protein sequence ID" value="GFK92309.1"/>
    <property type="molecule type" value="Genomic_DNA"/>
</dbReference>
<evidence type="ECO:0000313" key="3">
    <source>
        <dbReference type="Proteomes" id="UP000494245"/>
    </source>
</evidence>
<proteinExistence type="predicted"/>
<sequence>MNFSMSVASLSARKAATAWDLPCSTARNSWMLRRMSWMACLRMAAFSHVCSTEDSVLTRTSSSLPCTAFNSERLCRNVLQANSRSTIRPASSTRRPRSSLARAISPFSSSARDISRRASSSRRSRAMASSRKRSERNCPSSRPEGNRALQAATWGSSRATAAPSASMRARRLSRRSRAASWPVRNSLSRPAREARLSSSASRSLVASARRGFRCAKRASTPRSTALTWKMPSRRRLISRLATARSRFAPRIFSRNPSVRPRNSSSVERSSDRASRSVWQRSRRESSGGSGCSGFTGASYRTICSHWAWRASRRDCASESCLRSASRSPTALESAASASRPRTASSARSVSAASRRLFFSASAWANLRRSSSASWRALRMPACCSWAERSAASRSERLARRASRREAWACSLPAAASSMALRCASSSRASRSDSARARWAAARSASVSCLAASAWAMASRSPFSKRSASCSAWMRASRDWPTFSSTSAPIRVARSSASLWMSGWAGAPNMSRAWASRMRRISASAAASCPEPPSWANAARRAASPSPGGKAHTAAS</sequence>
<evidence type="ECO:0000313" key="2">
    <source>
        <dbReference type="EMBL" id="GFK92309.1"/>
    </source>
</evidence>
<feature type="region of interest" description="Disordered" evidence="1">
    <location>
        <begin position="85"/>
        <end position="202"/>
    </location>
</feature>
<name>A0A6V8LQA2_9BACT</name>
<keyword evidence="3" id="KW-1185">Reference proteome</keyword>
<feature type="compositionally biased region" description="Basic residues" evidence="1">
    <location>
        <begin position="168"/>
        <end position="177"/>
    </location>
</feature>
<reference evidence="2 3" key="1">
    <citation type="submission" date="2020-04" db="EMBL/GenBank/DDBJ databases">
        <authorList>
            <consortium name="Desulfovibrio sp. FSS-1 genome sequencing consortium"/>
            <person name="Shimoshige H."/>
            <person name="Kobayashi H."/>
            <person name="Maekawa T."/>
        </authorList>
    </citation>
    <scope>NUCLEOTIDE SEQUENCE [LARGE SCALE GENOMIC DNA]</scope>
    <source>
        <strain evidence="2 3">SIID29052-01</strain>
    </source>
</reference>
<dbReference type="AlphaFoldDB" id="A0A6V8LQA2"/>
<reference evidence="2 3" key="2">
    <citation type="submission" date="2020-05" db="EMBL/GenBank/DDBJ databases">
        <title>Draft genome sequence of Desulfovibrio sp. strainFSS-1.</title>
        <authorList>
            <person name="Shimoshige H."/>
            <person name="Kobayashi H."/>
            <person name="Maekawa T."/>
        </authorList>
    </citation>
    <scope>NUCLEOTIDE SEQUENCE [LARGE SCALE GENOMIC DNA]</scope>
    <source>
        <strain evidence="2 3">SIID29052-01</strain>
    </source>
</reference>
<comment type="caution">
    <text evidence="2">The sequence shown here is derived from an EMBL/GenBank/DDBJ whole genome shotgun (WGS) entry which is preliminary data.</text>
</comment>